<feature type="region of interest" description="Disordered" evidence="2">
    <location>
        <begin position="1"/>
        <end position="20"/>
    </location>
</feature>
<dbReference type="GO" id="GO:0006915">
    <property type="term" value="P:apoptotic process"/>
    <property type="evidence" value="ECO:0007669"/>
    <property type="project" value="TreeGrafter"/>
</dbReference>
<dbReference type="GO" id="GO:0043525">
    <property type="term" value="P:positive regulation of neuron apoptotic process"/>
    <property type="evidence" value="ECO:0007669"/>
    <property type="project" value="TreeGrafter"/>
</dbReference>
<reference evidence="5 6" key="1">
    <citation type="submission" date="2025-04" db="UniProtKB">
        <authorList>
            <consortium name="RefSeq"/>
        </authorList>
    </citation>
    <scope>IDENTIFICATION</scope>
    <source>
        <tissue evidence="5 6">Whole organism</tissue>
    </source>
</reference>
<dbReference type="GO" id="GO:0004197">
    <property type="term" value="F:cysteine-type endopeptidase activity"/>
    <property type="evidence" value="ECO:0007669"/>
    <property type="project" value="InterPro"/>
</dbReference>
<evidence type="ECO:0000256" key="2">
    <source>
        <dbReference type="SAM" id="MobiDB-lite"/>
    </source>
</evidence>
<feature type="domain" description="Caspase family p20" evidence="3">
    <location>
        <begin position="36"/>
        <end position="156"/>
    </location>
</feature>
<dbReference type="Gene3D" id="3.40.50.1460">
    <property type="match status" value="2"/>
</dbReference>
<name>A0A9C6XTY4_FRAOC</name>
<dbReference type="RefSeq" id="XP_052130782.1">
    <property type="nucleotide sequence ID" value="XM_052274822.1"/>
</dbReference>
<keyword evidence="4" id="KW-1185">Reference proteome</keyword>
<comment type="similarity">
    <text evidence="1">Belongs to the peptidase C14A family.</text>
</comment>
<dbReference type="GeneID" id="113215490"/>
<dbReference type="AlphaFoldDB" id="A0A9C6XTY4"/>
<dbReference type="InterPro" id="IPR002398">
    <property type="entry name" value="Pept_C14"/>
</dbReference>
<dbReference type="Pfam" id="PF00656">
    <property type="entry name" value="Peptidase_C14"/>
    <property type="match status" value="2"/>
</dbReference>
<dbReference type="GO" id="GO:0006508">
    <property type="term" value="P:proteolysis"/>
    <property type="evidence" value="ECO:0007669"/>
    <property type="project" value="InterPro"/>
</dbReference>
<dbReference type="InterPro" id="IPR001309">
    <property type="entry name" value="Pept_C14_p20"/>
</dbReference>
<dbReference type="InterPro" id="IPR011600">
    <property type="entry name" value="Pept_C14_caspase"/>
</dbReference>
<dbReference type="InterPro" id="IPR029030">
    <property type="entry name" value="Caspase-like_dom_sf"/>
</dbReference>
<accession>A0A9C6XTY4</accession>
<feature type="region of interest" description="Disordered" evidence="2">
    <location>
        <begin position="376"/>
        <end position="424"/>
    </location>
</feature>
<protein>
    <submittedName>
        <fullName evidence="5 6">Uncharacterized protein LOC113215490 isoform X1</fullName>
    </submittedName>
</protein>
<feature type="domain" description="Caspase family p20" evidence="3">
    <location>
        <begin position="469"/>
        <end position="593"/>
    </location>
</feature>
<dbReference type="SMART" id="SM00115">
    <property type="entry name" value="CASc"/>
    <property type="match status" value="1"/>
</dbReference>
<evidence type="ECO:0000313" key="6">
    <source>
        <dbReference type="RefSeq" id="XP_052130783.1"/>
    </source>
</evidence>
<dbReference type="PANTHER" id="PTHR10454">
    <property type="entry name" value="CASPASE"/>
    <property type="match status" value="1"/>
</dbReference>
<dbReference type="SUPFAM" id="SSF52129">
    <property type="entry name" value="Caspase-like"/>
    <property type="match status" value="2"/>
</dbReference>
<proteinExistence type="inferred from homology"/>
<dbReference type="PROSITE" id="PS50208">
    <property type="entry name" value="CASPASE_P20"/>
    <property type="match status" value="2"/>
</dbReference>
<evidence type="ECO:0000313" key="5">
    <source>
        <dbReference type="RefSeq" id="XP_052130782.1"/>
    </source>
</evidence>
<sequence>MASNDGQLQSALRPPPLSAPIPVEKDADYYNMEHKERGLALIFNHENFEPNLKLKSRSGGSEDCKKLKQVLEIYSFKVQVHSDLTHIQIIEVINKVAKENHKDRDGIVVAVLSYGQKGNVYAKNCTYNPVNLWKPFAADKCPTLAAKPKLFFIQACPVDNSNAANPWKTEPDSVFLSYKIPVHSDFLIAYCTCIDSRFMQAFCKELEGNGSVCDILAILSIAKQLVSENPYIICQLTRIVKLTRKTHHSELSTLKDDLSDDKSKSNTTVKVKLLKQLTTLKLIQGSINENLEQFIELTSQLSAIEKFNDGMKVCFLLMALPETLGSMKIDIEEMNIPDEMKYQILLKELKVLGEKEKLNGSSSVLAKGNQPFSLIHPPSSNYSLSNDLDDDMVQKQSDSNISSPSSTSSQPPDPFPPPSSLVFSPNEIDAERKVPPFPEEDESDDSSENDSIFPLHIKEHQKYNMDFRPKGLALIIANETYQIPGLPIRKCCDADIKLSVKCFKNLGFDVRTLKDMEKKEIIDHLEAVSQEDHSERGSLAIIVSTHGYNDNHIYASDGTYHIKELFKPFQTAKCGTLAGKPKLYFMQVMKNKEERKHKIYFV</sequence>
<dbReference type="RefSeq" id="XP_052130783.1">
    <property type="nucleotide sequence ID" value="XM_052274823.1"/>
</dbReference>
<evidence type="ECO:0000256" key="1">
    <source>
        <dbReference type="ARBA" id="ARBA00010134"/>
    </source>
</evidence>
<feature type="compositionally biased region" description="Low complexity" evidence="2">
    <location>
        <begin position="397"/>
        <end position="410"/>
    </location>
</feature>
<evidence type="ECO:0000313" key="4">
    <source>
        <dbReference type="Proteomes" id="UP000504606"/>
    </source>
</evidence>
<organism evidence="4 5">
    <name type="scientific">Frankliniella occidentalis</name>
    <name type="common">Western flower thrips</name>
    <name type="synonym">Euthrips occidentalis</name>
    <dbReference type="NCBI Taxonomy" id="133901"/>
    <lineage>
        <taxon>Eukaryota</taxon>
        <taxon>Metazoa</taxon>
        <taxon>Ecdysozoa</taxon>
        <taxon>Arthropoda</taxon>
        <taxon>Hexapoda</taxon>
        <taxon>Insecta</taxon>
        <taxon>Pterygota</taxon>
        <taxon>Neoptera</taxon>
        <taxon>Paraneoptera</taxon>
        <taxon>Thysanoptera</taxon>
        <taxon>Terebrantia</taxon>
        <taxon>Thripoidea</taxon>
        <taxon>Thripidae</taxon>
        <taxon>Frankliniella</taxon>
    </lineage>
</organism>
<dbReference type="OrthoDB" id="6116485at2759"/>
<dbReference type="PANTHER" id="PTHR10454:SF245">
    <property type="entry name" value="CASPASE-RELATED"/>
    <property type="match status" value="1"/>
</dbReference>
<dbReference type="GO" id="GO:0005737">
    <property type="term" value="C:cytoplasm"/>
    <property type="evidence" value="ECO:0007669"/>
    <property type="project" value="TreeGrafter"/>
</dbReference>
<evidence type="ECO:0000259" key="3">
    <source>
        <dbReference type="PROSITE" id="PS50208"/>
    </source>
</evidence>
<dbReference type="PRINTS" id="PR00376">
    <property type="entry name" value="IL1BCENZYME"/>
</dbReference>
<feature type="compositionally biased region" description="Polar residues" evidence="2">
    <location>
        <begin position="1"/>
        <end position="10"/>
    </location>
</feature>
<dbReference type="Proteomes" id="UP000504606">
    <property type="component" value="Unplaced"/>
</dbReference>
<dbReference type="InterPro" id="IPR015917">
    <property type="entry name" value="Pept_C14A"/>
</dbReference>
<gene>
    <name evidence="5 6" type="primary">LOC113215490</name>
</gene>